<dbReference type="AlphaFoldDB" id="A0A915KH07"/>
<organism evidence="1 2">
    <name type="scientific">Romanomermis culicivorax</name>
    <name type="common">Nematode worm</name>
    <dbReference type="NCBI Taxonomy" id="13658"/>
    <lineage>
        <taxon>Eukaryota</taxon>
        <taxon>Metazoa</taxon>
        <taxon>Ecdysozoa</taxon>
        <taxon>Nematoda</taxon>
        <taxon>Enoplea</taxon>
        <taxon>Dorylaimia</taxon>
        <taxon>Mermithida</taxon>
        <taxon>Mermithoidea</taxon>
        <taxon>Mermithidae</taxon>
        <taxon>Romanomermis</taxon>
    </lineage>
</organism>
<keyword evidence="1" id="KW-1185">Reference proteome</keyword>
<dbReference type="Proteomes" id="UP000887565">
    <property type="component" value="Unplaced"/>
</dbReference>
<sequence>MHEKIKANLDKAASVTPTRDRAVSDLVLLTNAGKANKIQPDFIGPFIIMDVSRVVENVLTIHSLDAPGRLQTISRLRLKPFIPCPAKEIFELEAGGPYLPHTSRHE</sequence>
<evidence type="ECO:0000313" key="1">
    <source>
        <dbReference type="Proteomes" id="UP000887565"/>
    </source>
</evidence>
<name>A0A915KH07_ROMCU</name>
<protein>
    <submittedName>
        <fullName evidence="2">Uncharacterized protein</fullName>
    </submittedName>
</protein>
<evidence type="ECO:0000313" key="2">
    <source>
        <dbReference type="WBParaSite" id="nRc.2.0.1.t38012-RA"/>
    </source>
</evidence>
<reference evidence="2" key="1">
    <citation type="submission" date="2022-11" db="UniProtKB">
        <authorList>
            <consortium name="WormBaseParasite"/>
        </authorList>
    </citation>
    <scope>IDENTIFICATION</scope>
</reference>
<accession>A0A915KH07</accession>
<proteinExistence type="predicted"/>
<dbReference type="WBParaSite" id="nRc.2.0.1.t38012-RA">
    <property type="protein sequence ID" value="nRc.2.0.1.t38012-RA"/>
    <property type="gene ID" value="nRc.2.0.1.g38012"/>
</dbReference>